<dbReference type="Gene3D" id="3.40.30.10">
    <property type="entry name" value="Glutaredoxin"/>
    <property type="match status" value="1"/>
</dbReference>
<dbReference type="SUPFAM" id="SSF47616">
    <property type="entry name" value="GST C-terminal domain-like"/>
    <property type="match status" value="1"/>
</dbReference>
<dbReference type="KEGG" id="osn:115208761"/>
<name>A0A6P7S417_9MOLL</name>
<reference evidence="2" key="1">
    <citation type="submission" date="2025-08" db="UniProtKB">
        <authorList>
            <consortium name="RefSeq"/>
        </authorList>
    </citation>
    <scope>IDENTIFICATION</scope>
</reference>
<evidence type="ECO:0000313" key="2">
    <source>
        <dbReference type="RefSeq" id="XP_029632939.1"/>
    </source>
</evidence>
<dbReference type="PANTHER" id="PTHR43920:SF5">
    <property type="entry name" value="CHLORIDE INTRACELLULAR CHANNEL CLIC"/>
    <property type="match status" value="1"/>
</dbReference>
<sequence length="354" mass="39803">MSLETKLTIPEFELWIKASVLDKTSKGACPLCQQWYMVAYILAENKLASFKVITVPDSNPPKILREKSSSGLFPVVIGVTGATQDGASVQGLVADESCELEQFFQMFKCPLLKMDSSEQIVALNIFLDLNTTFNRFLSTDSDRRLNEIMSNLNNHLKENETKFMIGDELTYVDCVLLPRLQHVRVAGSILKNYDIPRTMIYLWKYLRNGYEAEAFFNTCPTDPVIISHYQKKVAFRGREASLMKETTTLTIPNDIILDTKSEMEEVDDVEVQDVEVQDVVNNVDELSEMTSNISVENGNGAVDYNYDTGEVNVVSDNTTEVIVHEVHEDTPDTVIVTSDLGNSNHNDSDENPTD</sequence>
<dbReference type="PANTHER" id="PTHR43920">
    <property type="entry name" value="CHLORIDE INTRACELLULAR CHANNEL, ISOFORM A"/>
    <property type="match status" value="1"/>
</dbReference>
<protein>
    <submittedName>
        <fullName evidence="2">Chloride intracellular channel exc-4</fullName>
    </submittedName>
</protein>
<organism evidence="1 2">
    <name type="scientific">Octopus sinensis</name>
    <name type="common">East Asian common octopus</name>
    <dbReference type="NCBI Taxonomy" id="2607531"/>
    <lineage>
        <taxon>Eukaryota</taxon>
        <taxon>Metazoa</taxon>
        <taxon>Spiralia</taxon>
        <taxon>Lophotrochozoa</taxon>
        <taxon>Mollusca</taxon>
        <taxon>Cephalopoda</taxon>
        <taxon>Coleoidea</taxon>
        <taxon>Octopodiformes</taxon>
        <taxon>Octopoda</taxon>
        <taxon>Incirrata</taxon>
        <taxon>Octopodidae</taxon>
        <taxon>Octopus</taxon>
    </lineage>
</organism>
<keyword evidence="1" id="KW-1185">Reference proteome</keyword>
<dbReference type="GO" id="GO:0005737">
    <property type="term" value="C:cytoplasm"/>
    <property type="evidence" value="ECO:0007669"/>
    <property type="project" value="TreeGrafter"/>
</dbReference>
<dbReference type="RefSeq" id="XP_029632939.1">
    <property type="nucleotide sequence ID" value="XM_029777079.2"/>
</dbReference>
<dbReference type="GO" id="GO:0005254">
    <property type="term" value="F:chloride channel activity"/>
    <property type="evidence" value="ECO:0007669"/>
    <property type="project" value="TreeGrafter"/>
</dbReference>
<evidence type="ECO:0000313" key="1">
    <source>
        <dbReference type="Proteomes" id="UP000515154"/>
    </source>
</evidence>
<dbReference type="InterPro" id="IPR036282">
    <property type="entry name" value="Glutathione-S-Trfase_C_sf"/>
</dbReference>
<dbReference type="Proteomes" id="UP000515154">
    <property type="component" value="Linkage group LG2"/>
</dbReference>
<dbReference type="GO" id="GO:0016324">
    <property type="term" value="C:apical plasma membrane"/>
    <property type="evidence" value="ECO:0007669"/>
    <property type="project" value="TreeGrafter"/>
</dbReference>
<proteinExistence type="predicted"/>
<dbReference type="InterPro" id="IPR004046">
    <property type="entry name" value="GST_C"/>
</dbReference>
<accession>A0A6P7S417</accession>
<dbReference type="Gene3D" id="1.20.1050.10">
    <property type="match status" value="1"/>
</dbReference>
<dbReference type="AlphaFoldDB" id="A0A6P7S417"/>
<gene>
    <name evidence="2" type="primary">LOC115208761</name>
</gene>
<dbReference type="Pfam" id="PF14497">
    <property type="entry name" value="GST_C_3"/>
    <property type="match status" value="1"/>
</dbReference>